<dbReference type="Pfam" id="PF00550">
    <property type="entry name" value="PP-binding"/>
    <property type="match status" value="1"/>
</dbReference>
<dbReference type="Pfam" id="PF00501">
    <property type="entry name" value="AMP-binding"/>
    <property type="match status" value="1"/>
</dbReference>
<dbReference type="InterPro" id="IPR029058">
    <property type="entry name" value="AB_hydrolase_fold"/>
</dbReference>
<protein>
    <submittedName>
        <fullName evidence="6">Amino acid adenylation domain-containing protein</fullName>
    </submittedName>
</protein>
<dbReference type="SUPFAM" id="SSF47336">
    <property type="entry name" value="ACP-like"/>
    <property type="match status" value="1"/>
</dbReference>
<dbReference type="Pfam" id="PF00668">
    <property type="entry name" value="Condensation"/>
    <property type="match status" value="1"/>
</dbReference>
<dbReference type="Gene3D" id="3.40.50.12780">
    <property type="entry name" value="N-terminal domain of ligase-like"/>
    <property type="match status" value="1"/>
</dbReference>
<keyword evidence="3" id="KW-0597">Phosphoprotein</keyword>
<evidence type="ECO:0000256" key="2">
    <source>
        <dbReference type="ARBA" id="ARBA00022450"/>
    </source>
</evidence>
<dbReference type="EMBL" id="JBCGDC010000230">
    <property type="protein sequence ID" value="MFB6398351.1"/>
    <property type="molecule type" value="Genomic_DNA"/>
</dbReference>
<dbReference type="PANTHER" id="PTHR45527:SF1">
    <property type="entry name" value="FATTY ACID SYNTHASE"/>
    <property type="match status" value="1"/>
</dbReference>
<feature type="domain" description="Carrier" evidence="5">
    <location>
        <begin position="846"/>
        <end position="917"/>
    </location>
</feature>
<evidence type="ECO:0000313" key="7">
    <source>
        <dbReference type="Proteomes" id="UP001582793"/>
    </source>
</evidence>
<evidence type="ECO:0000256" key="4">
    <source>
        <dbReference type="SAM" id="MobiDB-lite"/>
    </source>
</evidence>
<organism evidence="6 7">
    <name type="scientific">Polymorphospora lycopeni</name>
    <dbReference type="NCBI Taxonomy" id="3140240"/>
    <lineage>
        <taxon>Bacteria</taxon>
        <taxon>Bacillati</taxon>
        <taxon>Actinomycetota</taxon>
        <taxon>Actinomycetes</taxon>
        <taxon>Micromonosporales</taxon>
        <taxon>Micromonosporaceae</taxon>
        <taxon>Polymorphospora</taxon>
    </lineage>
</organism>
<dbReference type="InterPro" id="IPR010071">
    <property type="entry name" value="AA_adenyl_dom"/>
</dbReference>
<dbReference type="InterPro" id="IPR020806">
    <property type="entry name" value="PKS_PP-bd"/>
</dbReference>
<comment type="caution">
    <text evidence="6">The sequence shown here is derived from an EMBL/GenBank/DDBJ whole genome shotgun (WGS) entry which is preliminary data.</text>
</comment>
<dbReference type="InterPro" id="IPR000873">
    <property type="entry name" value="AMP-dep_synth/lig_dom"/>
</dbReference>
<dbReference type="Gene3D" id="3.30.559.10">
    <property type="entry name" value="Chloramphenicol acetyltransferase-like domain"/>
    <property type="match status" value="1"/>
</dbReference>
<sequence>MDELLANYAAVAGWAPAPAEPRLQYLDFVHWQRAALPGPALRAQFDHWADRLAGAPDRLDLPYDHPRSGDNPAPGAVHRAELPADLCAAVREFSRRRGVTLFITMMAGYAAMLHRFTGQDELSVGSAYGNRAIPGTEGILGMFVNPVVLRLEVPGRRRFTDVVDEVRAVALDAQAHQHLPFVHLVRELAPPRRPGHNPMFAAMMNFDDAPLVPLSSGPISASYLERHNGTAKLDLSVLVVPRAERQIGVPAHERDQRITMIWEYRSDLFDPATIARFFDAYVALLRAALTDPARRISDLPMSTAAIPAAPAAPPATGADDPAVHRMFARVAADRGDAEAVLHPGVGAVSYAELDRRANRFAHLLGDRGVGTEDLVAICLPRGVDWVSSVLGVLKAGAAYLPLDPDSPADRLAGLLADAGPRALVTVRADLPGTADPTDGDPAAAAGPLLVRPDDPALRTAPEHDPGVAVDPDQLAYLIYTSGSTGRPKAVGISHRALASKYAAWRSAYDLDLHPGTHLQLAALAFDVCTGDVVRALLSGGRLVLCPPEAALEPAALLRVIREYGVDTVELLPSVMNLLASHLRATGSRLTTLRLAAIGGEAWTTTDHRRFREVLGPNTRLLNVYGVTEVTIGNTLRELGPAGGLDTDDQPLPIGEPLPEVEAYVLDAAGRPVPVGAVGEVFLGGVGVARGYHGRPDLTAERFRPDPSGTRPGARLYATGDRGRFRPDGGIEFLGRIDHQVKIRGFRVEPGEVEHALRGEPSVGDAVVVAHTDRTGVRLVGYVTGNGPTPPDPANLRDFLRGVLPAYLVPAAIQVLPELPRTTSGKVDRRALPDPGSVEAAPGGSRPPTPGVEQQVADVWCEVLGLPAVGADDDFFDLGGHSLLAAQVTARLLAVLGVPLSVRDLLAAPTVAGLARRA</sequence>
<dbReference type="InterPro" id="IPR045851">
    <property type="entry name" value="AMP-bd_C_sf"/>
</dbReference>
<proteinExistence type="predicted"/>
<comment type="cofactor">
    <cofactor evidence="1">
        <name>pantetheine 4'-phosphate</name>
        <dbReference type="ChEBI" id="CHEBI:47942"/>
    </cofactor>
</comment>
<keyword evidence="7" id="KW-1185">Reference proteome</keyword>
<dbReference type="Gene3D" id="3.40.50.1820">
    <property type="entry name" value="alpha/beta hydrolase"/>
    <property type="match status" value="1"/>
</dbReference>
<dbReference type="InterPro" id="IPR025110">
    <property type="entry name" value="AMP-bd_C"/>
</dbReference>
<dbReference type="InterPro" id="IPR023213">
    <property type="entry name" value="CAT-like_dom_sf"/>
</dbReference>
<dbReference type="PROSITE" id="PS00455">
    <property type="entry name" value="AMP_BINDING"/>
    <property type="match status" value="1"/>
</dbReference>
<dbReference type="CDD" id="cd05930">
    <property type="entry name" value="A_NRPS"/>
    <property type="match status" value="1"/>
</dbReference>
<dbReference type="SUPFAM" id="SSF56801">
    <property type="entry name" value="Acetyl-CoA synthetase-like"/>
    <property type="match status" value="1"/>
</dbReference>
<dbReference type="InterPro" id="IPR009081">
    <property type="entry name" value="PP-bd_ACP"/>
</dbReference>
<evidence type="ECO:0000256" key="3">
    <source>
        <dbReference type="ARBA" id="ARBA00022553"/>
    </source>
</evidence>
<evidence type="ECO:0000256" key="1">
    <source>
        <dbReference type="ARBA" id="ARBA00001957"/>
    </source>
</evidence>
<feature type="region of interest" description="Disordered" evidence="4">
    <location>
        <begin position="823"/>
        <end position="851"/>
    </location>
</feature>
<dbReference type="InterPro" id="IPR036736">
    <property type="entry name" value="ACP-like_sf"/>
</dbReference>
<dbReference type="Proteomes" id="UP001582793">
    <property type="component" value="Unassembled WGS sequence"/>
</dbReference>
<dbReference type="RefSeq" id="WP_375737148.1">
    <property type="nucleotide sequence ID" value="NZ_JBCGDC010000230.1"/>
</dbReference>
<dbReference type="PROSITE" id="PS50075">
    <property type="entry name" value="CARRIER"/>
    <property type="match status" value="1"/>
</dbReference>
<dbReference type="Gene3D" id="3.30.559.30">
    <property type="entry name" value="Nonribosomal peptide synthetase, condensation domain"/>
    <property type="match status" value="1"/>
</dbReference>
<dbReference type="InterPro" id="IPR042099">
    <property type="entry name" value="ANL_N_sf"/>
</dbReference>
<dbReference type="CDD" id="cd19531">
    <property type="entry name" value="LCL_NRPS-like"/>
    <property type="match status" value="1"/>
</dbReference>
<gene>
    <name evidence="6" type="ORF">AAFH96_35550</name>
</gene>
<dbReference type="InterPro" id="IPR006162">
    <property type="entry name" value="Ppantetheine_attach_site"/>
</dbReference>
<dbReference type="SUPFAM" id="SSF52777">
    <property type="entry name" value="CoA-dependent acyltransferases"/>
    <property type="match status" value="1"/>
</dbReference>
<reference evidence="6 7" key="1">
    <citation type="submission" date="2024-04" db="EMBL/GenBank/DDBJ databases">
        <title>Polymorphospora sp. isolated from Baiyangdian Lake in Xiong'an New Area.</title>
        <authorList>
            <person name="Zhang X."/>
            <person name="Liu J."/>
        </authorList>
    </citation>
    <scope>NUCLEOTIDE SEQUENCE [LARGE SCALE GENOMIC DNA]</scope>
    <source>
        <strain evidence="6 7">2-325</strain>
    </source>
</reference>
<feature type="non-terminal residue" evidence="6">
    <location>
        <position position="917"/>
    </location>
</feature>
<dbReference type="InterPro" id="IPR001242">
    <property type="entry name" value="Condensation_dom"/>
</dbReference>
<dbReference type="PROSITE" id="PS00012">
    <property type="entry name" value="PHOSPHOPANTETHEINE"/>
    <property type="match status" value="1"/>
</dbReference>
<evidence type="ECO:0000313" key="6">
    <source>
        <dbReference type="EMBL" id="MFB6398351.1"/>
    </source>
</evidence>
<dbReference type="PANTHER" id="PTHR45527">
    <property type="entry name" value="NONRIBOSOMAL PEPTIDE SYNTHETASE"/>
    <property type="match status" value="1"/>
</dbReference>
<accession>A0ABV5D2U2</accession>
<dbReference type="NCBIfam" id="TIGR01733">
    <property type="entry name" value="AA-adenyl-dom"/>
    <property type="match status" value="1"/>
</dbReference>
<dbReference type="Gene3D" id="3.30.300.30">
    <property type="match status" value="1"/>
</dbReference>
<keyword evidence="2" id="KW-0596">Phosphopantetheine</keyword>
<dbReference type="Pfam" id="PF13193">
    <property type="entry name" value="AMP-binding_C"/>
    <property type="match status" value="1"/>
</dbReference>
<evidence type="ECO:0000259" key="5">
    <source>
        <dbReference type="PROSITE" id="PS50075"/>
    </source>
</evidence>
<dbReference type="InterPro" id="IPR020845">
    <property type="entry name" value="AMP-binding_CS"/>
</dbReference>
<name>A0ABV5D2U2_9ACTN</name>
<dbReference type="SMART" id="SM00823">
    <property type="entry name" value="PKS_PP"/>
    <property type="match status" value="1"/>
</dbReference>